<evidence type="ECO:0000313" key="3">
    <source>
        <dbReference type="Proteomes" id="UP001566331"/>
    </source>
</evidence>
<feature type="domain" description="Condensation" evidence="1">
    <location>
        <begin position="22"/>
        <end position="146"/>
    </location>
</feature>
<dbReference type="SUPFAM" id="SSF52777">
    <property type="entry name" value="CoA-dependent acyltransferases"/>
    <property type="match status" value="2"/>
</dbReference>
<accession>A0ABV4HMT2</accession>
<name>A0ABV4HMT2_9GAMM</name>
<organism evidence="2 3">
    <name type="scientific">Luteimonas salinilitoris</name>
    <dbReference type="NCBI Taxonomy" id="3237697"/>
    <lineage>
        <taxon>Bacteria</taxon>
        <taxon>Pseudomonadati</taxon>
        <taxon>Pseudomonadota</taxon>
        <taxon>Gammaproteobacteria</taxon>
        <taxon>Lysobacterales</taxon>
        <taxon>Lysobacteraceae</taxon>
        <taxon>Luteimonas</taxon>
    </lineage>
</organism>
<dbReference type="EMBL" id="JBFWIC010000002">
    <property type="protein sequence ID" value="MEZ0473508.1"/>
    <property type="molecule type" value="Genomic_DNA"/>
</dbReference>
<proteinExistence type="predicted"/>
<dbReference type="Gene3D" id="3.30.559.10">
    <property type="entry name" value="Chloramphenicol acetyltransferase-like domain"/>
    <property type="match status" value="1"/>
</dbReference>
<dbReference type="Pfam" id="PF00668">
    <property type="entry name" value="Condensation"/>
    <property type="match status" value="1"/>
</dbReference>
<keyword evidence="3" id="KW-1185">Reference proteome</keyword>
<dbReference type="PANTHER" id="PTHR28037:SF1">
    <property type="entry name" value="ALCOHOL O-ACETYLTRANSFERASE 1-RELATED"/>
    <property type="match status" value="1"/>
</dbReference>
<protein>
    <submittedName>
        <fullName evidence="2">Condensation domain-containing protein</fullName>
    </submittedName>
</protein>
<evidence type="ECO:0000259" key="1">
    <source>
        <dbReference type="Pfam" id="PF00668"/>
    </source>
</evidence>
<evidence type="ECO:0000313" key="2">
    <source>
        <dbReference type="EMBL" id="MEZ0473508.1"/>
    </source>
</evidence>
<comment type="caution">
    <text evidence="2">The sequence shown here is derived from an EMBL/GenBank/DDBJ whole genome shotgun (WGS) entry which is preliminary data.</text>
</comment>
<dbReference type="InterPro" id="IPR023213">
    <property type="entry name" value="CAT-like_dom_sf"/>
</dbReference>
<dbReference type="Proteomes" id="UP001566331">
    <property type="component" value="Unassembled WGS sequence"/>
</dbReference>
<gene>
    <name evidence="2" type="ORF">AB6713_02620</name>
</gene>
<sequence length="448" mass="50429">MSAERPLTLFERGLYLDGTRPVNIVFVAGIRGRLPPERLRHALARVQDKHPLLRCAIVQRDGRPWFRLLPRPAPIPLRVVARTGDDDWRRQSAHERRQRFDGSREPLVRAVWLRGEGAGELLLVCHHCICDGRSIVTLLREILALCDRPDLDIGGYRSLDPAERLLPDAVLGDRGLRRRSRWMAGLFGWLVRIRRPGPELTYGDVYSIHWTLDQPASLRLARRCEREGVTVFNALAAASVLGFRAVRGTKGAGRFMVPVDARRFLPKLADDHLFAMAPTVALSPRVPHPERTSETGFWTLARTLRRDLDRRIGRLGAGVHRNLLGMEHLHALFDRLIAHSRSRRSGRNVTLSWLGRLDLPEDYREFRIEAVHSPSATLQPTPANLLVVLGFAGRLEFALTSDEVSLPRAQAMAIRETSLRLLRAHARLPEDAEARAGHAPASPQADAT</sequence>
<dbReference type="Gene3D" id="3.30.559.30">
    <property type="entry name" value="Nonribosomal peptide synthetase, condensation domain"/>
    <property type="match status" value="1"/>
</dbReference>
<dbReference type="RefSeq" id="WP_370562260.1">
    <property type="nucleotide sequence ID" value="NZ_JBFWIB010000001.1"/>
</dbReference>
<dbReference type="InterPro" id="IPR052058">
    <property type="entry name" value="Alcohol_O-acetyltransferase"/>
</dbReference>
<dbReference type="PANTHER" id="PTHR28037">
    <property type="entry name" value="ALCOHOL O-ACETYLTRANSFERASE 1-RELATED"/>
    <property type="match status" value="1"/>
</dbReference>
<dbReference type="InterPro" id="IPR001242">
    <property type="entry name" value="Condensation_dom"/>
</dbReference>
<reference evidence="2 3" key="1">
    <citation type="submission" date="2024-07" db="EMBL/GenBank/DDBJ databases">
        <title>Luteimonas salilacus sp. nov., isolated from the shore soil of Salt Lake in Tibet of China.</title>
        <authorList>
            <person name="Zhang X."/>
            <person name="Li A."/>
        </authorList>
    </citation>
    <scope>NUCLEOTIDE SEQUENCE [LARGE SCALE GENOMIC DNA]</scope>
    <source>
        <strain evidence="2 3">B3-2-R+30</strain>
    </source>
</reference>